<feature type="transmembrane region" description="Helical" evidence="1">
    <location>
        <begin position="60"/>
        <end position="80"/>
    </location>
</feature>
<feature type="chain" id="PRO_5039466472" evidence="2">
    <location>
        <begin position="19"/>
        <end position="150"/>
    </location>
</feature>
<sequence length="150" mass="15991">MIGAALMLASAFLPYAVAKDGSGVEAVSQAIGTDMSKPSMVTFTRVYMDNAGQYVASSQAYVTLVVTMAIVLFAVLTLLFAALRKPIAAMIFDILAGLAFLAQNFDFSARGVVPSGNYSWGISYYLMFAAIVVALIGSIWLFVAKRRIPA</sequence>
<dbReference type="Proteomes" id="UP000532194">
    <property type="component" value="Unassembled WGS sequence"/>
</dbReference>
<feature type="transmembrane region" description="Helical" evidence="1">
    <location>
        <begin position="125"/>
        <end position="144"/>
    </location>
</feature>
<proteinExistence type="predicted"/>
<dbReference type="AlphaFoldDB" id="A0A7Y0HU07"/>
<organism evidence="3 4">
    <name type="scientific">Bifidobacterium oedipodis</name>
    <dbReference type="NCBI Taxonomy" id="2675322"/>
    <lineage>
        <taxon>Bacteria</taxon>
        <taxon>Bacillati</taxon>
        <taxon>Actinomycetota</taxon>
        <taxon>Actinomycetes</taxon>
        <taxon>Bifidobacteriales</taxon>
        <taxon>Bifidobacteriaceae</taxon>
        <taxon>Bifidobacterium</taxon>
    </lineage>
</organism>
<feature type="signal peptide" evidence="2">
    <location>
        <begin position="1"/>
        <end position="18"/>
    </location>
</feature>
<feature type="transmembrane region" description="Helical" evidence="1">
    <location>
        <begin position="87"/>
        <end position="105"/>
    </location>
</feature>
<keyword evidence="4" id="KW-1185">Reference proteome</keyword>
<evidence type="ECO:0000313" key="4">
    <source>
        <dbReference type="Proteomes" id="UP000532194"/>
    </source>
</evidence>
<comment type="caution">
    <text evidence="3">The sequence shown here is derived from an EMBL/GenBank/DDBJ whole genome shotgun (WGS) entry which is preliminary data.</text>
</comment>
<accession>A0A7Y0HU07</accession>
<keyword evidence="2" id="KW-0732">Signal</keyword>
<keyword evidence="1" id="KW-0812">Transmembrane</keyword>
<evidence type="ECO:0000256" key="2">
    <source>
        <dbReference type="SAM" id="SignalP"/>
    </source>
</evidence>
<keyword evidence="1" id="KW-1133">Transmembrane helix</keyword>
<evidence type="ECO:0000256" key="1">
    <source>
        <dbReference type="SAM" id="Phobius"/>
    </source>
</evidence>
<gene>
    <name evidence="3" type="ORF">G1C95_1451</name>
</gene>
<dbReference type="EMBL" id="JAAIII010000004">
    <property type="protein sequence ID" value="NMM94264.1"/>
    <property type="molecule type" value="Genomic_DNA"/>
</dbReference>
<reference evidence="3 4" key="1">
    <citation type="submission" date="2020-02" db="EMBL/GenBank/DDBJ databases">
        <title>Characterization of phylogenetic diversity of novel bifidobacterial species isolated in Czech ZOOs.</title>
        <authorList>
            <person name="Lugli G.A."/>
            <person name="Vera N.B."/>
            <person name="Ventura M."/>
        </authorList>
    </citation>
    <scope>NUCLEOTIDE SEQUENCE [LARGE SCALE GENOMIC DNA]</scope>
    <source>
        <strain evidence="3 4">DSM 109957</strain>
    </source>
</reference>
<evidence type="ECO:0000313" key="3">
    <source>
        <dbReference type="EMBL" id="NMM94264.1"/>
    </source>
</evidence>
<protein>
    <submittedName>
        <fullName evidence="3">Uncharacterized protein</fullName>
    </submittedName>
</protein>
<name>A0A7Y0HU07_9BIFI</name>
<keyword evidence="1" id="KW-0472">Membrane</keyword>